<dbReference type="RefSeq" id="WP_131122956.1">
    <property type="nucleotide sequence ID" value="NZ_SIXH01000063.1"/>
</dbReference>
<evidence type="ECO:0008006" key="3">
    <source>
        <dbReference type="Google" id="ProtNLM"/>
    </source>
</evidence>
<organism evidence="1 2">
    <name type="scientific">Streptomyces kasugaensis</name>
    <dbReference type="NCBI Taxonomy" id="1946"/>
    <lineage>
        <taxon>Bacteria</taxon>
        <taxon>Bacillati</taxon>
        <taxon>Actinomycetota</taxon>
        <taxon>Actinomycetes</taxon>
        <taxon>Kitasatosporales</taxon>
        <taxon>Streptomycetaceae</taxon>
        <taxon>Streptomyces</taxon>
    </lineage>
</organism>
<keyword evidence="2" id="KW-1185">Reference proteome</keyword>
<dbReference type="InterPro" id="IPR029063">
    <property type="entry name" value="SAM-dependent_MTases_sf"/>
</dbReference>
<proteinExistence type="predicted"/>
<name>A0A4Q9HX79_STRKA</name>
<gene>
    <name evidence="1" type="ORF">EYS09_09990</name>
</gene>
<dbReference type="Proteomes" id="UP000292452">
    <property type="component" value="Unassembled WGS sequence"/>
</dbReference>
<evidence type="ECO:0000313" key="1">
    <source>
        <dbReference type="EMBL" id="TBO59827.1"/>
    </source>
</evidence>
<reference evidence="1 2" key="1">
    <citation type="submission" date="2019-02" db="EMBL/GenBank/DDBJ databases">
        <title>Draft Genome Sequence of Streptomyces sp. AM-2504, identified by 16S rRNA comparative analysis as a Streptomyces Kasugaensis strain.</title>
        <authorList>
            <person name="Napolioni V."/>
            <person name="Giuliodori A.M."/>
            <person name="Spurio R."/>
            <person name="Fabbretti A."/>
        </authorList>
    </citation>
    <scope>NUCLEOTIDE SEQUENCE [LARGE SCALE GENOMIC DNA]</scope>
    <source>
        <strain evidence="1 2">AM-2504</strain>
    </source>
</reference>
<dbReference type="Gene3D" id="3.40.50.150">
    <property type="entry name" value="Vaccinia Virus protein VP39"/>
    <property type="match status" value="1"/>
</dbReference>
<dbReference type="SUPFAM" id="SSF53335">
    <property type="entry name" value="S-adenosyl-L-methionine-dependent methyltransferases"/>
    <property type="match status" value="1"/>
</dbReference>
<accession>A0A4Q9HX79</accession>
<sequence>MAGTREATAPILLEETSWRISYAEIGTLAQVQRPVVTTWVRRHADFPEPVAYEGASPLFDGGEVAEWLLSTGRGNAGSDQIQAEWVLHTLSAWRRAIPARTLVDTVTALLCLRQLLDEPLSELPWRTILERAAETDFEDTYLHKELRDLPDAERQGPLLAVLADHLTEAAYTPADALERVMDARRRLGCDDLAADEPIPLVSRAMAHLSGIARLNEREQGATAAVLYPRSGDLLVALREAVSDAEGMPFFLSADPMPDLVRLARRRLMAQGVQEYEMDLVDGEELATDDWGDPHVVVCALPYEAAETRSPLAVLHSLQDLTDLLAGDCTAIVLGPADALVRPLPARGEADRLRRDFLEQHLLKAAISLPEGVLPFRPAHRTAIWVLHRTPEARRTGQVFLADLSSRALTAQALDTLAEDIDIFRDAGWRSDDRHEPRNAVIVPATTLTGAPGTAFTPQHRSHADRYTRTVVERPARIAETELRLQQLIDATRSALDHAPTIRSNAVLRPDDRPVRRTTVARLLKDRRLRRLPGHRIADEHLTTGGAGHYTVLTPAEITGTAPVGSHRIDRAVLLTAYEHAYFTEPGDIVVTATPSFGAYVDDEGLSVVAFPARVLRVRADAEHSVRPRVLAALLRSAAAEHRRVSGAVRSARRIEDLLIPDLPGDEAERYDALLADIACRTALLRQHAAALEDLTSLTAAGLVDGTLSLTEPFSSDLRLTPEIS</sequence>
<protein>
    <recommendedName>
        <fullName evidence="3">DNA methylase adenine-specific domain-containing protein</fullName>
    </recommendedName>
</protein>
<dbReference type="EMBL" id="SIXH01000063">
    <property type="protein sequence ID" value="TBO59827.1"/>
    <property type="molecule type" value="Genomic_DNA"/>
</dbReference>
<comment type="caution">
    <text evidence="1">The sequence shown here is derived from an EMBL/GenBank/DDBJ whole genome shotgun (WGS) entry which is preliminary data.</text>
</comment>
<dbReference type="AlphaFoldDB" id="A0A4Q9HX79"/>
<evidence type="ECO:0000313" key="2">
    <source>
        <dbReference type="Proteomes" id="UP000292452"/>
    </source>
</evidence>